<organism evidence="1">
    <name type="scientific">Zooxanthella nutricula</name>
    <dbReference type="NCBI Taxonomy" id="1333877"/>
    <lineage>
        <taxon>Eukaryota</taxon>
        <taxon>Sar</taxon>
        <taxon>Alveolata</taxon>
        <taxon>Dinophyceae</taxon>
        <taxon>Peridiniales</taxon>
        <taxon>Peridiniales incertae sedis</taxon>
        <taxon>Zooxanthella</taxon>
    </lineage>
</organism>
<proteinExistence type="predicted"/>
<protein>
    <recommendedName>
        <fullName evidence="2">Phospholipid scramblase</fullName>
    </recommendedName>
</protein>
<accession>A0A7S2VQE7</accession>
<sequence>MDKAAEDELTMGQVPGFPSGFAAVSQESPWSDPAANDLPGGVFQLGHSVDLSRSNIDVSGFVMQSLPDGSEYFIAEDFGPWHWSCCWSGPGPTYHVIEGNVLSDNPEELLQFQSRRSCCCLSADLDVVSLHADEVFANADDHAACCFKVNTRVSVRDEERFRVLGSLAGACCSCLASEHRIVDGDRHVVGKVAHWSSGAHIEFPPGALTSEKAGILAAALVADLRRR</sequence>
<reference evidence="1" key="1">
    <citation type="submission" date="2021-01" db="EMBL/GenBank/DDBJ databases">
        <authorList>
            <person name="Corre E."/>
            <person name="Pelletier E."/>
            <person name="Niang G."/>
            <person name="Scheremetjew M."/>
            <person name="Finn R."/>
            <person name="Kale V."/>
            <person name="Holt S."/>
            <person name="Cochrane G."/>
            <person name="Meng A."/>
            <person name="Brown T."/>
            <person name="Cohen L."/>
        </authorList>
    </citation>
    <scope>NUCLEOTIDE SEQUENCE</scope>
    <source>
        <strain evidence="1">RCC3387</strain>
    </source>
</reference>
<dbReference type="EMBL" id="HBGW01096492">
    <property type="protein sequence ID" value="CAD9643402.1"/>
    <property type="molecule type" value="Transcribed_RNA"/>
</dbReference>
<evidence type="ECO:0008006" key="2">
    <source>
        <dbReference type="Google" id="ProtNLM"/>
    </source>
</evidence>
<gene>
    <name evidence="1" type="ORF">BRAN1462_LOCUS61224</name>
</gene>
<evidence type="ECO:0000313" key="1">
    <source>
        <dbReference type="EMBL" id="CAD9643402.1"/>
    </source>
</evidence>
<name>A0A7S2VQE7_9DINO</name>
<dbReference type="AlphaFoldDB" id="A0A7S2VQE7"/>